<evidence type="ECO:0000313" key="1">
    <source>
        <dbReference type="EMBL" id="KAF9609271.1"/>
    </source>
</evidence>
<comment type="caution">
    <text evidence="1">The sequence shown here is derived from an EMBL/GenBank/DDBJ whole genome shotgun (WGS) entry which is preliminary data.</text>
</comment>
<dbReference type="AlphaFoldDB" id="A0A835I0Z0"/>
<accession>A0A835I0Z0</accession>
<dbReference type="OrthoDB" id="1300569at2759"/>
<gene>
    <name evidence="1" type="ORF">IFM89_014465</name>
</gene>
<dbReference type="Proteomes" id="UP000631114">
    <property type="component" value="Unassembled WGS sequence"/>
</dbReference>
<feature type="non-terminal residue" evidence="1">
    <location>
        <position position="1"/>
    </location>
</feature>
<evidence type="ECO:0000313" key="2">
    <source>
        <dbReference type="Proteomes" id="UP000631114"/>
    </source>
</evidence>
<sequence>MSLRALNEPSIGSGADATTTTSIKRKSNDIVWEWEIQKKINVTLRQVKKKKLDKARIQGILERQDEVEEQEISNGGGNRSQGISIGGAKKRKVVDNVRAGFYLNPSIYFKETKTVIETNSVVKASLFKATTALIPEFESEKAMDQLKLYRDAEGTFGIKVAISRRETMKP</sequence>
<dbReference type="EMBL" id="JADFTS010000004">
    <property type="protein sequence ID" value="KAF9609271.1"/>
    <property type="molecule type" value="Genomic_DNA"/>
</dbReference>
<proteinExistence type="predicted"/>
<protein>
    <submittedName>
        <fullName evidence="1">Uncharacterized protein</fullName>
    </submittedName>
</protein>
<organism evidence="1 2">
    <name type="scientific">Coptis chinensis</name>
    <dbReference type="NCBI Taxonomy" id="261450"/>
    <lineage>
        <taxon>Eukaryota</taxon>
        <taxon>Viridiplantae</taxon>
        <taxon>Streptophyta</taxon>
        <taxon>Embryophyta</taxon>
        <taxon>Tracheophyta</taxon>
        <taxon>Spermatophyta</taxon>
        <taxon>Magnoliopsida</taxon>
        <taxon>Ranunculales</taxon>
        <taxon>Ranunculaceae</taxon>
        <taxon>Coptidoideae</taxon>
        <taxon>Coptis</taxon>
    </lineage>
</organism>
<name>A0A835I0Z0_9MAGN</name>
<reference evidence="1 2" key="1">
    <citation type="submission" date="2020-10" db="EMBL/GenBank/DDBJ databases">
        <title>The Coptis chinensis genome and diversification of protoberbering-type alkaloids.</title>
        <authorList>
            <person name="Wang B."/>
            <person name="Shu S."/>
            <person name="Song C."/>
            <person name="Liu Y."/>
        </authorList>
    </citation>
    <scope>NUCLEOTIDE SEQUENCE [LARGE SCALE GENOMIC DNA]</scope>
    <source>
        <strain evidence="1">HL-2020</strain>
        <tissue evidence="1">Leaf</tissue>
    </source>
</reference>
<keyword evidence="2" id="KW-1185">Reference proteome</keyword>